<feature type="signal peptide" evidence="2">
    <location>
        <begin position="1"/>
        <end position="27"/>
    </location>
</feature>
<comment type="caution">
    <text evidence="3">The sequence shown here is derived from an EMBL/GenBank/DDBJ whole genome shotgun (WGS) entry which is preliminary data.</text>
</comment>
<protein>
    <submittedName>
        <fullName evidence="3">Elongation of very long chain fatty acids protein</fullName>
    </submittedName>
</protein>
<gene>
    <name evidence="3" type="primary">NCL1_33055</name>
    <name evidence="3" type="ORF">NPIL_587911</name>
</gene>
<evidence type="ECO:0000256" key="2">
    <source>
        <dbReference type="SAM" id="SignalP"/>
    </source>
</evidence>
<keyword evidence="4" id="KW-1185">Reference proteome</keyword>
<evidence type="ECO:0000313" key="3">
    <source>
        <dbReference type="EMBL" id="GFT18912.1"/>
    </source>
</evidence>
<sequence>MNFIHALLFFGLFLNFFVQNYIRKNNAKPNPTLVSSEKARVCSKNHSIETSDLEASENGFTKQTVSEIELFNYRVKIHKCIKEEDCKLNCRSPVRSSVEESKSQNGYPETIKQKAQ</sequence>
<dbReference type="AlphaFoldDB" id="A0A8X6TK98"/>
<proteinExistence type="predicted"/>
<evidence type="ECO:0000256" key="1">
    <source>
        <dbReference type="SAM" id="MobiDB-lite"/>
    </source>
</evidence>
<accession>A0A8X6TK98</accession>
<dbReference type="OrthoDB" id="6416940at2759"/>
<name>A0A8X6TK98_NEPPI</name>
<feature type="chain" id="PRO_5036501683" evidence="2">
    <location>
        <begin position="28"/>
        <end position="116"/>
    </location>
</feature>
<keyword evidence="2" id="KW-0732">Signal</keyword>
<feature type="region of interest" description="Disordered" evidence="1">
    <location>
        <begin position="91"/>
        <end position="116"/>
    </location>
</feature>
<reference evidence="3" key="1">
    <citation type="submission" date="2020-08" db="EMBL/GenBank/DDBJ databases">
        <title>Multicomponent nature underlies the extraordinary mechanical properties of spider dragline silk.</title>
        <authorList>
            <person name="Kono N."/>
            <person name="Nakamura H."/>
            <person name="Mori M."/>
            <person name="Yoshida Y."/>
            <person name="Ohtoshi R."/>
            <person name="Malay A.D."/>
            <person name="Moran D.A.P."/>
            <person name="Tomita M."/>
            <person name="Numata K."/>
            <person name="Arakawa K."/>
        </authorList>
    </citation>
    <scope>NUCLEOTIDE SEQUENCE</scope>
</reference>
<evidence type="ECO:0000313" key="4">
    <source>
        <dbReference type="Proteomes" id="UP000887013"/>
    </source>
</evidence>
<dbReference type="EMBL" id="BMAW01010462">
    <property type="protein sequence ID" value="GFT18912.1"/>
    <property type="molecule type" value="Genomic_DNA"/>
</dbReference>
<organism evidence="3 4">
    <name type="scientific">Nephila pilipes</name>
    <name type="common">Giant wood spider</name>
    <name type="synonym">Nephila maculata</name>
    <dbReference type="NCBI Taxonomy" id="299642"/>
    <lineage>
        <taxon>Eukaryota</taxon>
        <taxon>Metazoa</taxon>
        <taxon>Ecdysozoa</taxon>
        <taxon>Arthropoda</taxon>
        <taxon>Chelicerata</taxon>
        <taxon>Arachnida</taxon>
        <taxon>Araneae</taxon>
        <taxon>Araneomorphae</taxon>
        <taxon>Entelegynae</taxon>
        <taxon>Araneoidea</taxon>
        <taxon>Nephilidae</taxon>
        <taxon>Nephila</taxon>
    </lineage>
</organism>
<dbReference type="Proteomes" id="UP000887013">
    <property type="component" value="Unassembled WGS sequence"/>
</dbReference>